<evidence type="ECO:0000256" key="1">
    <source>
        <dbReference type="SAM" id="Phobius"/>
    </source>
</evidence>
<dbReference type="InterPro" id="IPR007359">
    <property type="entry name" value="SigmaE_reg_RseC_MucC"/>
</dbReference>
<keyword evidence="1" id="KW-0812">Transmembrane</keyword>
<feature type="transmembrane region" description="Helical" evidence="1">
    <location>
        <begin position="104"/>
        <end position="125"/>
    </location>
</feature>
<dbReference type="PIRSF" id="PIRSF004923">
    <property type="entry name" value="RseC"/>
    <property type="match status" value="1"/>
</dbReference>
<organism evidence="2 3">
    <name type="scientific">Idiomarina aquatica</name>
    <dbReference type="NCBI Taxonomy" id="1327752"/>
    <lineage>
        <taxon>Bacteria</taxon>
        <taxon>Pseudomonadati</taxon>
        <taxon>Pseudomonadota</taxon>
        <taxon>Gammaproteobacteria</taxon>
        <taxon>Alteromonadales</taxon>
        <taxon>Idiomarinaceae</taxon>
        <taxon>Idiomarina</taxon>
    </lineage>
</organism>
<evidence type="ECO:0000313" key="3">
    <source>
        <dbReference type="Proteomes" id="UP000295531"/>
    </source>
</evidence>
<proteinExistence type="predicted"/>
<keyword evidence="1" id="KW-0472">Membrane</keyword>
<name>A0A4R6PQV9_9GAMM</name>
<dbReference type="RefSeq" id="WP_133538185.1">
    <property type="nucleotide sequence ID" value="NZ_SNXI01000001.1"/>
</dbReference>
<keyword evidence="1" id="KW-1133">Transmembrane helix</keyword>
<keyword evidence="3" id="KW-1185">Reference proteome</keyword>
<gene>
    <name evidence="2" type="ORF">DEU29_10141</name>
</gene>
<dbReference type="EMBL" id="SNXI01000001">
    <property type="protein sequence ID" value="TDP40497.1"/>
    <property type="molecule type" value="Genomic_DNA"/>
</dbReference>
<evidence type="ECO:0000313" key="2">
    <source>
        <dbReference type="EMBL" id="TDP40497.1"/>
    </source>
</evidence>
<dbReference type="InterPro" id="IPR026268">
    <property type="entry name" value="RseC"/>
</dbReference>
<dbReference type="OrthoDB" id="9795854at2"/>
<reference evidence="2 3" key="1">
    <citation type="submission" date="2019-03" db="EMBL/GenBank/DDBJ databases">
        <title>Freshwater and sediment microbial communities from various areas in North America, analyzing microbe dynamics in response to fracking.</title>
        <authorList>
            <person name="Lamendella R."/>
        </authorList>
    </citation>
    <scope>NUCLEOTIDE SEQUENCE [LARGE SCALE GENOMIC DNA]</scope>
    <source>
        <strain evidence="2 3">18_TX</strain>
    </source>
</reference>
<dbReference type="AlphaFoldDB" id="A0A4R6PQV9"/>
<sequence length="143" mass="15591">MKERAEVVAIDGQRITLSTQLKTACSGCTHNTTCGAGILSKVFADRNARFTVESDLPVNLGDRVEVVMDESDFTRYALLLYGLPIVGLLLIAALLTHFSPLTEGIVILLAFSGFGAIFVGLKHWFRQRDVKVQQLIQINVAAA</sequence>
<feature type="transmembrane region" description="Helical" evidence="1">
    <location>
        <begin position="78"/>
        <end position="98"/>
    </location>
</feature>
<protein>
    <submittedName>
        <fullName evidence="2">RseC/MucC-like positive regulator of sigma(E)</fullName>
    </submittedName>
</protein>
<dbReference type="Pfam" id="PF04246">
    <property type="entry name" value="RseC_MucC"/>
    <property type="match status" value="1"/>
</dbReference>
<dbReference type="Proteomes" id="UP000295531">
    <property type="component" value="Unassembled WGS sequence"/>
</dbReference>
<accession>A0A4R6PQV9</accession>
<dbReference type="PANTHER" id="PTHR35867:SF1">
    <property type="entry name" value="PROTEIN RSEC"/>
    <property type="match status" value="1"/>
</dbReference>
<comment type="caution">
    <text evidence="2">The sequence shown here is derived from an EMBL/GenBank/DDBJ whole genome shotgun (WGS) entry which is preliminary data.</text>
</comment>
<dbReference type="PANTHER" id="PTHR35867">
    <property type="entry name" value="PROTEIN RSEC"/>
    <property type="match status" value="1"/>
</dbReference>